<dbReference type="AlphaFoldDB" id="A0AAV7LAC4"/>
<dbReference type="EMBL" id="JANPWB010000015">
    <property type="protein sequence ID" value="KAJ1087952.1"/>
    <property type="molecule type" value="Genomic_DNA"/>
</dbReference>
<evidence type="ECO:0000313" key="3">
    <source>
        <dbReference type="Proteomes" id="UP001066276"/>
    </source>
</evidence>
<feature type="region of interest" description="Disordered" evidence="1">
    <location>
        <begin position="1"/>
        <end position="31"/>
    </location>
</feature>
<name>A0AAV7LAC4_PLEWA</name>
<protein>
    <submittedName>
        <fullName evidence="2">Uncharacterized protein</fullName>
    </submittedName>
</protein>
<reference evidence="2" key="1">
    <citation type="journal article" date="2022" name="bioRxiv">
        <title>Sequencing and chromosome-scale assembly of the giantPleurodeles waltlgenome.</title>
        <authorList>
            <person name="Brown T."/>
            <person name="Elewa A."/>
            <person name="Iarovenko S."/>
            <person name="Subramanian E."/>
            <person name="Araus A.J."/>
            <person name="Petzold A."/>
            <person name="Susuki M."/>
            <person name="Suzuki K.-i.T."/>
            <person name="Hayashi T."/>
            <person name="Toyoda A."/>
            <person name="Oliveira C."/>
            <person name="Osipova E."/>
            <person name="Leigh N.D."/>
            <person name="Simon A."/>
            <person name="Yun M.H."/>
        </authorList>
    </citation>
    <scope>NUCLEOTIDE SEQUENCE</scope>
    <source>
        <strain evidence="2">20211129_DDA</strain>
        <tissue evidence="2">Liver</tissue>
    </source>
</reference>
<accession>A0AAV7LAC4</accession>
<sequence>MELHRAHEGVFKSGRNSSPHRSHGPRSRVRVAGPIQAGLSASTRPHCRAGPPHIFMVSFPSGSLRQGRGFESADVGLLLFSLRHGPSEEPALRRSRYLGFRRSQRTRANFCTVASPIQLVSTPLRRFSEAGAVFRCPVRHYLMQESGWVPFIAPERRARRASSSAAGHAPPPL</sequence>
<organism evidence="2 3">
    <name type="scientific">Pleurodeles waltl</name>
    <name type="common">Iberian ribbed newt</name>
    <dbReference type="NCBI Taxonomy" id="8319"/>
    <lineage>
        <taxon>Eukaryota</taxon>
        <taxon>Metazoa</taxon>
        <taxon>Chordata</taxon>
        <taxon>Craniata</taxon>
        <taxon>Vertebrata</taxon>
        <taxon>Euteleostomi</taxon>
        <taxon>Amphibia</taxon>
        <taxon>Batrachia</taxon>
        <taxon>Caudata</taxon>
        <taxon>Salamandroidea</taxon>
        <taxon>Salamandridae</taxon>
        <taxon>Pleurodelinae</taxon>
        <taxon>Pleurodeles</taxon>
    </lineage>
</organism>
<feature type="compositionally biased region" description="Basic residues" evidence="1">
    <location>
        <begin position="18"/>
        <end position="29"/>
    </location>
</feature>
<dbReference type="Proteomes" id="UP001066276">
    <property type="component" value="Chromosome 11"/>
</dbReference>
<proteinExistence type="predicted"/>
<evidence type="ECO:0000256" key="1">
    <source>
        <dbReference type="SAM" id="MobiDB-lite"/>
    </source>
</evidence>
<gene>
    <name evidence="2" type="ORF">NDU88_001111</name>
</gene>
<keyword evidence="3" id="KW-1185">Reference proteome</keyword>
<comment type="caution">
    <text evidence="2">The sequence shown here is derived from an EMBL/GenBank/DDBJ whole genome shotgun (WGS) entry which is preliminary data.</text>
</comment>
<feature type="compositionally biased region" description="Basic and acidic residues" evidence="1">
    <location>
        <begin position="1"/>
        <end position="10"/>
    </location>
</feature>
<evidence type="ECO:0000313" key="2">
    <source>
        <dbReference type="EMBL" id="KAJ1087952.1"/>
    </source>
</evidence>